<dbReference type="GO" id="GO:0019867">
    <property type="term" value="C:outer membrane"/>
    <property type="evidence" value="ECO:0007669"/>
    <property type="project" value="InterPro"/>
</dbReference>
<keyword evidence="2" id="KW-0472">Membrane</keyword>
<dbReference type="Proteomes" id="UP000626220">
    <property type="component" value="Unassembled WGS sequence"/>
</dbReference>
<dbReference type="PROSITE" id="PS51257">
    <property type="entry name" value="PROKAR_LIPOPROTEIN"/>
    <property type="match status" value="1"/>
</dbReference>
<feature type="signal peptide" evidence="3">
    <location>
        <begin position="1"/>
        <end position="28"/>
    </location>
</feature>
<keyword evidence="6" id="KW-1185">Reference proteome</keyword>
<sequence length="156" mass="17068">MVLRAFQFKRLSRLALAGALVASTAACVATYREHGYVPPEEDLAKIQVGRDTRESVAEAIGTPGASGVLNYGGYYYISSRVRHYGARAPQTISRELVAISFDKNGRVSNIERFGLEQGRVIPLERRITESGETDKSFLRQLLGNLGRIGPGQLIGE</sequence>
<evidence type="ECO:0000256" key="3">
    <source>
        <dbReference type="SAM" id="SignalP"/>
    </source>
</evidence>
<dbReference type="InterPro" id="IPR037873">
    <property type="entry name" value="BamE-like"/>
</dbReference>
<protein>
    <submittedName>
        <fullName evidence="5">Outer membrane protein assembly factor BamE</fullName>
    </submittedName>
</protein>
<comment type="caution">
    <text evidence="5">The sequence shown here is derived from an EMBL/GenBank/DDBJ whole genome shotgun (WGS) entry which is preliminary data.</text>
</comment>
<evidence type="ECO:0000313" key="6">
    <source>
        <dbReference type="Proteomes" id="UP000626220"/>
    </source>
</evidence>
<gene>
    <name evidence="5" type="ORF">GCM10017056_17880</name>
</gene>
<reference evidence="5" key="2">
    <citation type="submission" date="2020-09" db="EMBL/GenBank/DDBJ databases">
        <authorList>
            <person name="Sun Q."/>
            <person name="Kim S."/>
        </authorList>
    </citation>
    <scope>NUCLEOTIDE SEQUENCE</scope>
    <source>
        <strain evidence="5">KCTC 42650</strain>
    </source>
</reference>
<dbReference type="EMBL" id="BNCJ01000003">
    <property type="protein sequence ID" value="GHF46590.1"/>
    <property type="molecule type" value="Genomic_DNA"/>
</dbReference>
<evidence type="ECO:0000313" key="5">
    <source>
        <dbReference type="EMBL" id="GHF46590.1"/>
    </source>
</evidence>
<organism evidence="5 6">
    <name type="scientific">Seohaeicola zhoushanensis</name>
    <dbReference type="NCBI Taxonomy" id="1569283"/>
    <lineage>
        <taxon>Bacteria</taxon>
        <taxon>Pseudomonadati</taxon>
        <taxon>Pseudomonadota</taxon>
        <taxon>Alphaproteobacteria</taxon>
        <taxon>Rhodobacterales</taxon>
        <taxon>Roseobacteraceae</taxon>
        <taxon>Seohaeicola</taxon>
    </lineage>
</organism>
<dbReference type="RefSeq" id="WP_189679716.1">
    <property type="nucleotide sequence ID" value="NZ_BNCJ01000003.1"/>
</dbReference>
<dbReference type="Gene3D" id="3.30.1450.10">
    <property type="match status" value="1"/>
</dbReference>
<dbReference type="InterPro" id="IPR007450">
    <property type="entry name" value="BamE_dom"/>
</dbReference>
<name>A0A8J3GXC8_9RHOB</name>
<reference evidence="5" key="1">
    <citation type="journal article" date="2014" name="Int. J. Syst. Evol. Microbiol.">
        <title>Complete genome sequence of Corynebacterium casei LMG S-19264T (=DSM 44701T), isolated from a smear-ripened cheese.</title>
        <authorList>
            <consortium name="US DOE Joint Genome Institute (JGI-PGF)"/>
            <person name="Walter F."/>
            <person name="Albersmeier A."/>
            <person name="Kalinowski J."/>
            <person name="Ruckert C."/>
        </authorList>
    </citation>
    <scope>NUCLEOTIDE SEQUENCE</scope>
    <source>
        <strain evidence="5">KCTC 42650</strain>
    </source>
</reference>
<evidence type="ECO:0000256" key="1">
    <source>
        <dbReference type="ARBA" id="ARBA00022729"/>
    </source>
</evidence>
<proteinExistence type="predicted"/>
<dbReference type="Pfam" id="PF04355">
    <property type="entry name" value="BamE"/>
    <property type="match status" value="1"/>
</dbReference>
<evidence type="ECO:0000259" key="4">
    <source>
        <dbReference type="Pfam" id="PF04355"/>
    </source>
</evidence>
<dbReference type="AlphaFoldDB" id="A0A8J3GXC8"/>
<accession>A0A8J3GXC8</accession>
<evidence type="ECO:0000256" key="2">
    <source>
        <dbReference type="ARBA" id="ARBA00023136"/>
    </source>
</evidence>
<keyword evidence="1 3" id="KW-0732">Signal</keyword>
<feature type="chain" id="PRO_5035214493" evidence="3">
    <location>
        <begin position="29"/>
        <end position="156"/>
    </location>
</feature>
<feature type="domain" description="Outer membrane protein assembly factor BamE" evidence="4">
    <location>
        <begin position="35"/>
        <end position="110"/>
    </location>
</feature>